<dbReference type="PANTHER" id="PTHR47764">
    <property type="entry name" value="UBIQUITIN-LIKE-SPECIFIC PROTEASE 2B-RELATED"/>
    <property type="match status" value="1"/>
</dbReference>
<evidence type="ECO:0000256" key="5">
    <source>
        <dbReference type="SAM" id="MobiDB-lite"/>
    </source>
</evidence>
<dbReference type="InterPro" id="IPR038765">
    <property type="entry name" value="Papain-like_cys_pep_sf"/>
</dbReference>
<dbReference type="GO" id="GO:0006508">
    <property type="term" value="P:proteolysis"/>
    <property type="evidence" value="ECO:0007669"/>
    <property type="project" value="UniProtKB-KW"/>
</dbReference>
<feature type="region of interest" description="Disordered" evidence="5">
    <location>
        <begin position="514"/>
        <end position="572"/>
    </location>
</feature>
<dbReference type="Proteomes" id="UP000717585">
    <property type="component" value="Unassembled WGS sequence"/>
</dbReference>
<protein>
    <submittedName>
        <fullName evidence="7">Peptidase C48, SUMO/Sentrin/Ubl1</fullName>
    </submittedName>
</protein>
<comment type="caution">
    <text evidence="7">The sequence shown here is derived from an EMBL/GenBank/DDBJ whole genome shotgun (WGS) entry which is preliminary data.</text>
</comment>
<feature type="region of interest" description="Disordered" evidence="5">
    <location>
        <begin position="238"/>
        <end position="330"/>
    </location>
</feature>
<dbReference type="AlphaFoldDB" id="A0A8J6E3T8"/>
<keyword evidence="4" id="KW-0175">Coiled coil</keyword>
<dbReference type="InterPro" id="IPR003653">
    <property type="entry name" value="Peptidase_C48_C"/>
</dbReference>
<dbReference type="SUPFAM" id="SSF54001">
    <property type="entry name" value="Cysteine proteinases"/>
    <property type="match status" value="1"/>
</dbReference>
<accession>A0A8J6E3T8</accession>
<feature type="domain" description="Ubiquitin-like protease family profile" evidence="6">
    <location>
        <begin position="100"/>
        <end position="424"/>
    </location>
</feature>
<dbReference type="EMBL" id="JAHDYR010000006">
    <property type="protein sequence ID" value="KAG9396368.1"/>
    <property type="molecule type" value="Genomic_DNA"/>
</dbReference>
<evidence type="ECO:0000259" key="6">
    <source>
        <dbReference type="PROSITE" id="PS50600"/>
    </source>
</evidence>
<dbReference type="PANTHER" id="PTHR47764:SF2">
    <property type="entry name" value="UBIQUITIN-LIKE PROTEASE FAMILY PROFILE DOMAIN-CONTAINING PROTEIN"/>
    <property type="match status" value="1"/>
</dbReference>
<dbReference type="OrthoDB" id="442460at2759"/>
<evidence type="ECO:0000313" key="8">
    <source>
        <dbReference type="Proteomes" id="UP000717585"/>
    </source>
</evidence>
<dbReference type="Gene3D" id="3.40.395.10">
    <property type="entry name" value="Adenoviral Proteinase, Chain A"/>
    <property type="match status" value="1"/>
</dbReference>
<evidence type="ECO:0000313" key="7">
    <source>
        <dbReference type="EMBL" id="KAG9396368.1"/>
    </source>
</evidence>
<feature type="compositionally biased region" description="Basic residues" evidence="5">
    <location>
        <begin position="276"/>
        <end position="285"/>
    </location>
</feature>
<keyword evidence="2" id="KW-0645">Protease</keyword>
<evidence type="ECO:0000256" key="1">
    <source>
        <dbReference type="ARBA" id="ARBA00005234"/>
    </source>
</evidence>
<gene>
    <name evidence="7" type="ORF">J8273_2099</name>
</gene>
<dbReference type="GO" id="GO:0008234">
    <property type="term" value="F:cysteine-type peptidase activity"/>
    <property type="evidence" value="ECO:0007669"/>
    <property type="project" value="InterPro"/>
</dbReference>
<feature type="compositionally biased region" description="Basic residues" evidence="5">
    <location>
        <begin position="551"/>
        <end position="565"/>
    </location>
</feature>
<feature type="compositionally biased region" description="Pro residues" evidence="5">
    <location>
        <begin position="251"/>
        <end position="267"/>
    </location>
</feature>
<feature type="compositionally biased region" description="Basic residues" evidence="5">
    <location>
        <begin position="307"/>
        <end position="317"/>
    </location>
</feature>
<dbReference type="Pfam" id="PF02902">
    <property type="entry name" value="Peptidase_C48"/>
    <property type="match status" value="2"/>
</dbReference>
<reference evidence="7" key="1">
    <citation type="submission" date="2021-05" db="EMBL/GenBank/DDBJ databases">
        <title>A free-living protist that lacks canonical eukaryotic 1 DNA replication and segregation systems.</title>
        <authorList>
            <person name="Salas-Leiva D.E."/>
            <person name="Tromer E.C."/>
            <person name="Curtis B.A."/>
            <person name="Jerlstrom-Hultqvist J."/>
            <person name="Kolisko M."/>
            <person name="Yi Z."/>
            <person name="Salas-Leiva J.S."/>
            <person name="Gallot-Lavallee L."/>
            <person name="Kops G.J.P.L."/>
            <person name="Archibald J.M."/>
            <person name="Simpson A.G.B."/>
            <person name="Roger A.J."/>
        </authorList>
    </citation>
    <scope>NUCLEOTIDE SEQUENCE</scope>
    <source>
        <strain evidence="7">BICM</strain>
    </source>
</reference>
<evidence type="ECO:0000256" key="3">
    <source>
        <dbReference type="ARBA" id="ARBA00022801"/>
    </source>
</evidence>
<comment type="similarity">
    <text evidence="1">Belongs to the peptidase C48 family.</text>
</comment>
<evidence type="ECO:0000256" key="2">
    <source>
        <dbReference type="ARBA" id="ARBA00022670"/>
    </source>
</evidence>
<keyword evidence="8" id="KW-1185">Reference proteome</keyword>
<keyword evidence="3" id="KW-0378">Hydrolase</keyword>
<evidence type="ECO:0000256" key="4">
    <source>
        <dbReference type="SAM" id="Coils"/>
    </source>
</evidence>
<sequence>MGKTKAGGKTARNTNKDPLYYPSLAKSFQKIPFSVDESSYQPPYRPYEEVFQDLEQRSLGSELKAINNEVEACCAKHSALTNDQSFRICRYPLHAKRSAVSLTKGDLARLKNGGELDDSLIEFYIKYLTLAILTEEERQSVHMFSTYFYTKLSHKSGTQFDYESVKRWAKSEDVFTKKLLIVPVHQAHHWSLLIVVRPGDVPPTKTDEEVKAEEAMRAEAEAEKARAQADEASATVFDLDGDDDEDTTQPLPDPVPVPEPDPAPEPVPVEETKPKGNARRGKPLKPKPAPLPEPPVEEVQEMTPLGRPKRVTKKPAAKKKEDVPGPMFGPWPEFQPVPGGRVAGDNSSQFGPCLLYLDSIGGNKTRAFPAMRQYLQEEWRMAKGDPRVDFMNLYSFPHFNVSTMPKQNNVTDCGLFVLLFIHYFINFECPDIDYGNVHHPLDIIKRRKDIQQAKWDLWFSPDVEPYWMRTVIAHAISKLTPEFLAETAGDMARIAAAAAEEVEAEDDDDVVLLEPEGGVTEQKPTKPTLKPGDDDEYVPVEVPVDEPSPRPGKRKAARGRGRGKRAQTVEVG</sequence>
<proteinExistence type="inferred from homology"/>
<feature type="coiled-coil region" evidence="4">
    <location>
        <begin position="208"/>
        <end position="235"/>
    </location>
</feature>
<organism evidence="7 8">
    <name type="scientific">Carpediemonas membranifera</name>
    <dbReference type="NCBI Taxonomy" id="201153"/>
    <lineage>
        <taxon>Eukaryota</taxon>
        <taxon>Metamonada</taxon>
        <taxon>Carpediemonas-like organisms</taxon>
        <taxon>Carpediemonas</taxon>
    </lineage>
</organism>
<dbReference type="PROSITE" id="PS50600">
    <property type="entry name" value="ULP_PROTEASE"/>
    <property type="match status" value="1"/>
</dbReference>
<name>A0A8J6E3T8_9EUKA</name>